<dbReference type="EC" id="5.1.3.1" evidence="7 10"/>
<comment type="cofactor">
    <cofactor evidence="10 13">
        <name>a divalent metal cation</name>
        <dbReference type="ChEBI" id="CHEBI:60240"/>
    </cofactor>
    <text evidence="10 13">Binds 1 divalent metal cation per subunit.</text>
</comment>
<dbReference type="EMBL" id="CP018099">
    <property type="protein sequence ID" value="APF19535.1"/>
    <property type="molecule type" value="Genomic_DNA"/>
</dbReference>
<dbReference type="PROSITE" id="PS01085">
    <property type="entry name" value="RIBUL_P_3_EPIMER_1"/>
    <property type="match status" value="1"/>
</dbReference>
<dbReference type="PROSITE" id="PS01086">
    <property type="entry name" value="RIBUL_P_3_EPIMER_2"/>
    <property type="match status" value="1"/>
</dbReference>
<evidence type="ECO:0000256" key="3">
    <source>
        <dbReference type="ARBA" id="ARBA00001941"/>
    </source>
</evidence>
<dbReference type="PANTHER" id="PTHR11749">
    <property type="entry name" value="RIBULOSE-5-PHOSPHATE-3-EPIMERASE"/>
    <property type="match status" value="1"/>
</dbReference>
<feature type="binding site" evidence="10 14">
    <location>
        <position position="65"/>
    </location>
    <ligand>
        <name>substrate</name>
    </ligand>
</feature>
<evidence type="ECO:0000313" key="17">
    <source>
        <dbReference type="Proteomes" id="UP000004671"/>
    </source>
</evidence>
<dbReference type="CDD" id="cd00429">
    <property type="entry name" value="RPE"/>
    <property type="match status" value="1"/>
</dbReference>
<evidence type="ECO:0000256" key="1">
    <source>
        <dbReference type="ARBA" id="ARBA00001782"/>
    </source>
</evidence>
<dbReference type="KEGG" id="caby:Cabys_2787"/>
<comment type="cofactor">
    <cofactor evidence="4">
        <name>Zn(2+)</name>
        <dbReference type="ChEBI" id="CHEBI:29105"/>
    </cofactor>
</comment>
<organism evidence="16 17">
    <name type="scientific">Caldithrix abyssi DSM 13497</name>
    <dbReference type="NCBI Taxonomy" id="880073"/>
    <lineage>
        <taxon>Bacteria</taxon>
        <taxon>Pseudomonadati</taxon>
        <taxon>Calditrichota</taxon>
        <taxon>Calditrichia</taxon>
        <taxon>Calditrichales</taxon>
        <taxon>Calditrichaceae</taxon>
        <taxon>Caldithrix</taxon>
    </lineage>
</organism>
<evidence type="ECO:0000256" key="2">
    <source>
        <dbReference type="ARBA" id="ARBA00001936"/>
    </source>
</evidence>
<dbReference type="FunCoup" id="H1XWY2">
    <property type="interactions" value="536"/>
</dbReference>
<feature type="active site" description="Proton acceptor" evidence="10 12">
    <location>
        <position position="34"/>
    </location>
</feature>
<evidence type="ECO:0000313" key="16">
    <source>
        <dbReference type="EMBL" id="EHO39669.1"/>
    </source>
</evidence>
<evidence type="ECO:0000256" key="5">
    <source>
        <dbReference type="ARBA" id="ARBA00001954"/>
    </source>
</evidence>
<comment type="pathway">
    <text evidence="10">Carbohydrate degradation.</text>
</comment>
<dbReference type="InterPro" id="IPR011060">
    <property type="entry name" value="RibuloseP-bd_barrel"/>
</dbReference>
<dbReference type="HOGENOM" id="CLU_054856_2_1_0"/>
<feature type="binding site" evidence="10">
    <location>
        <begin position="174"/>
        <end position="176"/>
    </location>
    <ligand>
        <name>substrate</name>
    </ligand>
</feature>
<evidence type="ECO:0000256" key="4">
    <source>
        <dbReference type="ARBA" id="ARBA00001947"/>
    </source>
</evidence>
<reference evidence="15 18" key="2">
    <citation type="submission" date="2016-11" db="EMBL/GenBank/DDBJ databases">
        <title>Genomic analysis of Caldithrix abyssi and proposal of a novel bacterial phylum Caldithrichaeota.</title>
        <authorList>
            <person name="Kublanov I."/>
            <person name="Sigalova O."/>
            <person name="Gavrilov S."/>
            <person name="Lebedinsky A."/>
            <person name="Ivanova N."/>
            <person name="Daum C."/>
            <person name="Reddy T."/>
            <person name="Klenk H.P."/>
            <person name="Goker M."/>
            <person name="Reva O."/>
            <person name="Miroshnichenko M."/>
            <person name="Kyprides N."/>
            <person name="Woyke T."/>
            <person name="Gelfand M."/>
        </authorList>
    </citation>
    <scope>NUCLEOTIDE SEQUENCE [LARGE SCALE GENOMIC DNA]</scope>
    <source>
        <strain evidence="15 18">LF13</strain>
    </source>
</reference>
<dbReference type="EMBL" id="CM001402">
    <property type="protein sequence ID" value="EHO39669.1"/>
    <property type="molecule type" value="Genomic_DNA"/>
</dbReference>
<keyword evidence="13" id="KW-0170">Cobalt</keyword>
<dbReference type="FunFam" id="3.20.20.70:FF:000004">
    <property type="entry name" value="Ribulose-phosphate 3-epimerase"/>
    <property type="match status" value="1"/>
</dbReference>
<proteinExistence type="inferred from homology"/>
<feature type="binding site" evidence="10 14">
    <location>
        <begin position="196"/>
        <end position="197"/>
    </location>
    <ligand>
        <name>substrate</name>
    </ligand>
</feature>
<dbReference type="GO" id="GO:0004750">
    <property type="term" value="F:D-ribulose-phosphate 3-epimerase activity"/>
    <property type="evidence" value="ECO:0007669"/>
    <property type="project" value="UniProtKB-UniRule"/>
</dbReference>
<dbReference type="PIRSF" id="PIRSF001461">
    <property type="entry name" value="RPE"/>
    <property type="match status" value="1"/>
</dbReference>
<keyword evidence="10 11" id="KW-0119">Carbohydrate metabolism</keyword>
<keyword evidence="13" id="KW-0862">Zinc</keyword>
<comment type="cofactor">
    <cofactor evidence="5">
        <name>Fe(2+)</name>
        <dbReference type="ChEBI" id="CHEBI:29033"/>
    </cofactor>
</comment>
<feature type="binding site" evidence="14">
    <location>
        <position position="176"/>
    </location>
    <ligand>
        <name>substrate</name>
    </ligand>
</feature>
<dbReference type="HAMAP" id="MF_02227">
    <property type="entry name" value="RPE"/>
    <property type="match status" value="1"/>
</dbReference>
<gene>
    <name evidence="10" type="primary">rpe</name>
    <name evidence="15" type="ORF">Cabys_2787</name>
    <name evidence="16" type="ORF">Calab_0015</name>
</gene>
<dbReference type="STRING" id="880073.Cabys_2787"/>
<dbReference type="InterPro" id="IPR000056">
    <property type="entry name" value="Ribul_P_3_epim-like"/>
</dbReference>
<feature type="binding site" evidence="10 13">
    <location>
        <position position="65"/>
    </location>
    <ligand>
        <name>a divalent metal cation</name>
        <dbReference type="ChEBI" id="CHEBI:60240"/>
    </ligand>
</feature>
<keyword evidence="13" id="KW-0464">Manganese</keyword>
<comment type="similarity">
    <text evidence="6 10 11">Belongs to the ribulose-phosphate 3-epimerase family.</text>
</comment>
<dbReference type="GO" id="GO:0005737">
    <property type="term" value="C:cytoplasm"/>
    <property type="evidence" value="ECO:0007669"/>
    <property type="project" value="UniProtKB-ARBA"/>
</dbReference>
<reference evidence="16 17" key="1">
    <citation type="submission" date="2011-09" db="EMBL/GenBank/DDBJ databases">
        <title>The permanent draft genome of Caldithrix abyssi DSM 13497.</title>
        <authorList>
            <consortium name="US DOE Joint Genome Institute (JGI-PGF)"/>
            <person name="Lucas S."/>
            <person name="Han J."/>
            <person name="Lapidus A."/>
            <person name="Bruce D."/>
            <person name="Goodwin L."/>
            <person name="Pitluck S."/>
            <person name="Peters L."/>
            <person name="Kyrpides N."/>
            <person name="Mavromatis K."/>
            <person name="Ivanova N."/>
            <person name="Mikhailova N."/>
            <person name="Chertkov O."/>
            <person name="Detter J.C."/>
            <person name="Tapia R."/>
            <person name="Han C."/>
            <person name="Land M."/>
            <person name="Hauser L."/>
            <person name="Markowitz V."/>
            <person name="Cheng J.-F."/>
            <person name="Hugenholtz P."/>
            <person name="Woyke T."/>
            <person name="Wu D."/>
            <person name="Spring S."/>
            <person name="Brambilla E."/>
            <person name="Klenk H.-P."/>
            <person name="Eisen J.A."/>
        </authorList>
    </citation>
    <scope>NUCLEOTIDE SEQUENCE [LARGE SCALE GENOMIC DNA]</scope>
    <source>
        <strain evidence="16 17">DSM 13497</strain>
    </source>
</reference>
<dbReference type="eggNOG" id="COG0036">
    <property type="taxonomic scope" value="Bacteria"/>
</dbReference>
<feature type="binding site" evidence="10 13">
    <location>
        <position position="34"/>
    </location>
    <ligand>
        <name>a divalent metal cation</name>
        <dbReference type="ChEBI" id="CHEBI:60240"/>
    </ligand>
</feature>
<name>H1XWY2_CALAY</name>
<dbReference type="GO" id="GO:0046872">
    <property type="term" value="F:metal ion binding"/>
    <property type="evidence" value="ECO:0007669"/>
    <property type="project" value="UniProtKB-UniRule"/>
</dbReference>
<feature type="binding site" evidence="10 14">
    <location>
        <begin position="141"/>
        <end position="144"/>
    </location>
    <ligand>
        <name>substrate</name>
    </ligand>
</feature>
<keyword evidence="17" id="KW-1185">Reference proteome</keyword>
<dbReference type="OrthoDB" id="1645589at2"/>
<dbReference type="AlphaFoldDB" id="H1XWY2"/>
<evidence type="ECO:0000256" key="14">
    <source>
        <dbReference type="PIRSR" id="PIRSR001461-3"/>
    </source>
</evidence>
<protein>
    <recommendedName>
        <fullName evidence="7 10">Ribulose-phosphate 3-epimerase</fullName>
        <ecNumber evidence="7 10">5.1.3.1</ecNumber>
    </recommendedName>
</protein>
<evidence type="ECO:0000256" key="6">
    <source>
        <dbReference type="ARBA" id="ARBA00009541"/>
    </source>
</evidence>
<accession>H1XWY2</accession>
<comment type="cofactor">
    <cofactor evidence="2">
        <name>Mn(2+)</name>
        <dbReference type="ChEBI" id="CHEBI:29035"/>
    </cofactor>
</comment>
<evidence type="ECO:0000313" key="15">
    <source>
        <dbReference type="EMBL" id="APF19535.1"/>
    </source>
</evidence>
<feature type="binding site" evidence="10 13">
    <location>
        <position position="32"/>
    </location>
    <ligand>
        <name>a divalent metal cation</name>
        <dbReference type="ChEBI" id="CHEBI:60240"/>
    </ligand>
</feature>
<sequence>MAFLAPSILSADLLKLEEQIAMVEKNGADLIHVDVMDGHFVPNMTFGPSMVKALKKITRLPLDVHLMVSNPMQFVEWFAAAGADYLTIHQEACWHLDRAVKRIKALNCKAGISLNPATPVMTVQHLLKEVDLVLVMSVNPGFGGQAFIPYAVEKIATLNQWRSEYKADFLIEVDGGIDVRTAKQALKAGADVLVAGSSVFNNGDIARACRALKSVISTSGEEA</sequence>
<feature type="binding site" evidence="10 14">
    <location>
        <position position="7"/>
    </location>
    <ligand>
        <name>substrate</name>
    </ligand>
</feature>
<dbReference type="NCBIfam" id="NF004076">
    <property type="entry name" value="PRK05581.1-4"/>
    <property type="match status" value="1"/>
</dbReference>
<keyword evidence="8 10" id="KW-0479">Metal-binding</keyword>
<dbReference type="InterPro" id="IPR026019">
    <property type="entry name" value="Ribul_P_3_epim"/>
</dbReference>
<evidence type="ECO:0000256" key="10">
    <source>
        <dbReference type="HAMAP-Rule" id="MF_02227"/>
    </source>
</evidence>
<keyword evidence="9 10" id="KW-0413">Isomerase</keyword>
<evidence type="ECO:0000313" key="18">
    <source>
        <dbReference type="Proteomes" id="UP000183868"/>
    </source>
</evidence>
<evidence type="ECO:0000256" key="9">
    <source>
        <dbReference type="ARBA" id="ARBA00023235"/>
    </source>
</evidence>
<comment type="function">
    <text evidence="10">Catalyzes the reversible epimerization of D-ribulose 5-phosphate to D-xylulose 5-phosphate.</text>
</comment>
<dbReference type="InterPro" id="IPR013785">
    <property type="entry name" value="Aldolase_TIM"/>
</dbReference>
<evidence type="ECO:0000256" key="13">
    <source>
        <dbReference type="PIRSR" id="PIRSR001461-2"/>
    </source>
</evidence>
<dbReference type="RefSeq" id="WP_006926520.1">
    <property type="nucleotide sequence ID" value="NZ_CM001402.1"/>
</dbReference>
<dbReference type="Proteomes" id="UP000183868">
    <property type="component" value="Chromosome"/>
</dbReference>
<dbReference type="GO" id="GO:0019323">
    <property type="term" value="P:pentose catabolic process"/>
    <property type="evidence" value="ECO:0007669"/>
    <property type="project" value="UniProtKB-UniRule"/>
</dbReference>
<evidence type="ECO:0000256" key="12">
    <source>
        <dbReference type="PIRSR" id="PIRSR001461-1"/>
    </source>
</evidence>
<dbReference type="Gene3D" id="3.20.20.70">
    <property type="entry name" value="Aldolase class I"/>
    <property type="match status" value="1"/>
</dbReference>
<comment type="cofactor">
    <cofactor evidence="3">
        <name>Co(2+)</name>
        <dbReference type="ChEBI" id="CHEBI:48828"/>
    </cofactor>
</comment>
<dbReference type="Pfam" id="PF00834">
    <property type="entry name" value="Ribul_P_3_epim"/>
    <property type="match status" value="1"/>
</dbReference>
<comment type="catalytic activity">
    <reaction evidence="1 10 11">
        <text>D-ribulose 5-phosphate = D-xylulose 5-phosphate</text>
        <dbReference type="Rhea" id="RHEA:13677"/>
        <dbReference type="ChEBI" id="CHEBI:57737"/>
        <dbReference type="ChEBI" id="CHEBI:58121"/>
        <dbReference type="EC" id="5.1.3.1"/>
    </reaction>
</comment>
<evidence type="ECO:0000256" key="11">
    <source>
        <dbReference type="PIRNR" id="PIRNR001461"/>
    </source>
</evidence>
<dbReference type="NCBIfam" id="TIGR01163">
    <property type="entry name" value="rpe"/>
    <property type="match status" value="1"/>
</dbReference>
<evidence type="ECO:0000256" key="7">
    <source>
        <dbReference type="ARBA" id="ARBA00013188"/>
    </source>
</evidence>
<dbReference type="InParanoid" id="H1XWY2"/>
<feature type="binding site" evidence="10 13">
    <location>
        <position position="174"/>
    </location>
    <ligand>
        <name>a divalent metal cation</name>
        <dbReference type="ChEBI" id="CHEBI:60240"/>
    </ligand>
</feature>
<dbReference type="GO" id="GO:0006098">
    <property type="term" value="P:pentose-phosphate shunt"/>
    <property type="evidence" value="ECO:0007669"/>
    <property type="project" value="UniProtKB-UniRule"/>
</dbReference>
<dbReference type="Proteomes" id="UP000004671">
    <property type="component" value="Chromosome"/>
</dbReference>
<evidence type="ECO:0000256" key="8">
    <source>
        <dbReference type="ARBA" id="ARBA00022723"/>
    </source>
</evidence>
<feature type="active site" description="Proton donor" evidence="10 12">
    <location>
        <position position="174"/>
    </location>
</feature>
<dbReference type="SUPFAM" id="SSF51366">
    <property type="entry name" value="Ribulose-phoshate binding barrel"/>
    <property type="match status" value="1"/>
</dbReference>
<dbReference type="PaxDb" id="880073-Calab_0015"/>